<dbReference type="PANTHER" id="PTHR37783">
    <property type="entry name" value="MEMBRANE PROTEIN, PUTATIVE (AFU_ORTHOLOGUE AFUA_1G04315)-RELATED"/>
    <property type="match status" value="1"/>
</dbReference>
<evidence type="ECO:0000313" key="3">
    <source>
        <dbReference type="EMBL" id="KAK0651666.1"/>
    </source>
</evidence>
<gene>
    <name evidence="3" type="ORF">B0T16DRAFT_489642</name>
</gene>
<name>A0AA40CU65_9PEZI</name>
<evidence type="ECO:0000259" key="2">
    <source>
        <dbReference type="Pfam" id="PF10615"/>
    </source>
</evidence>
<feature type="transmembrane region" description="Helical" evidence="1">
    <location>
        <begin position="163"/>
        <end position="186"/>
    </location>
</feature>
<feature type="domain" description="DUF2470" evidence="2">
    <location>
        <begin position="10"/>
        <end position="85"/>
    </location>
</feature>
<keyword evidence="1" id="KW-0812">Transmembrane</keyword>
<evidence type="ECO:0000256" key="1">
    <source>
        <dbReference type="SAM" id="Phobius"/>
    </source>
</evidence>
<comment type="caution">
    <text evidence="3">The sequence shown here is derived from an EMBL/GenBank/DDBJ whole genome shotgun (WGS) entry which is preliminary data.</text>
</comment>
<dbReference type="EMBL" id="JAULSV010000002">
    <property type="protein sequence ID" value="KAK0651666.1"/>
    <property type="molecule type" value="Genomic_DNA"/>
</dbReference>
<protein>
    <recommendedName>
        <fullName evidence="2">DUF2470 domain-containing protein</fullName>
    </recommendedName>
</protein>
<evidence type="ECO:0000313" key="4">
    <source>
        <dbReference type="Proteomes" id="UP001174936"/>
    </source>
</evidence>
<keyword evidence="1" id="KW-0472">Membrane</keyword>
<dbReference type="Proteomes" id="UP001174936">
    <property type="component" value="Unassembled WGS sequence"/>
</dbReference>
<organism evidence="3 4">
    <name type="scientific">Cercophora newfieldiana</name>
    <dbReference type="NCBI Taxonomy" id="92897"/>
    <lineage>
        <taxon>Eukaryota</taxon>
        <taxon>Fungi</taxon>
        <taxon>Dikarya</taxon>
        <taxon>Ascomycota</taxon>
        <taxon>Pezizomycotina</taxon>
        <taxon>Sordariomycetes</taxon>
        <taxon>Sordariomycetidae</taxon>
        <taxon>Sordariales</taxon>
        <taxon>Lasiosphaeriaceae</taxon>
        <taxon>Cercophora</taxon>
    </lineage>
</organism>
<dbReference type="InterPro" id="IPR037119">
    <property type="entry name" value="Haem_oxidase_HugZ-like_sf"/>
</dbReference>
<sequence>MSTEIPPAQKARTISHMNKDHRTDLAHILQHYNRLSAKHVSDPEPLMVDIDLHSITVTVGDETHLVEFKPPLATWDERRPRLVEMTMKAREALGVVTEGGGDHGGEHPVVVSEYRPPKGKDWFAFVGVCAYYASCAAVKFGAVEKGSVVWEVLEGVFPGGAGGFRWLVETIFLLVVGIHVTEMWWFDRTRGGKLKRGSGVWWAWMGSVFIEGVGAFWRFDGVVRRLKKAGKRG</sequence>
<proteinExistence type="predicted"/>
<keyword evidence="4" id="KW-1185">Reference proteome</keyword>
<feature type="transmembrane region" description="Helical" evidence="1">
    <location>
        <begin position="122"/>
        <end position="143"/>
    </location>
</feature>
<dbReference type="Pfam" id="PF10615">
    <property type="entry name" value="DUF2470"/>
    <property type="match status" value="1"/>
</dbReference>
<keyword evidence="1" id="KW-1133">Transmembrane helix</keyword>
<reference evidence="3" key="1">
    <citation type="submission" date="2023-06" db="EMBL/GenBank/DDBJ databases">
        <title>Genome-scale phylogeny and comparative genomics of the fungal order Sordariales.</title>
        <authorList>
            <consortium name="Lawrence Berkeley National Laboratory"/>
            <person name="Hensen N."/>
            <person name="Bonometti L."/>
            <person name="Westerberg I."/>
            <person name="Brannstrom I.O."/>
            <person name="Guillou S."/>
            <person name="Cros-Aarteil S."/>
            <person name="Calhoun S."/>
            <person name="Haridas S."/>
            <person name="Kuo A."/>
            <person name="Mondo S."/>
            <person name="Pangilinan J."/>
            <person name="Riley R."/>
            <person name="Labutti K."/>
            <person name="Andreopoulos B."/>
            <person name="Lipzen A."/>
            <person name="Chen C."/>
            <person name="Yanf M."/>
            <person name="Daum C."/>
            <person name="Ng V."/>
            <person name="Clum A."/>
            <person name="Steindorff A."/>
            <person name="Ohm R."/>
            <person name="Martin F."/>
            <person name="Silar P."/>
            <person name="Natvig D."/>
            <person name="Lalanne C."/>
            <person name="Gautier V."/>
            <person name="Ament-Velasquez S.L."/>
            <person name="Kruys A."/>
            <person name="Hutchinson M.I."/>
            <person name="Powell A.J."/>
            <person name="Barry K."/>
            <person name="Miller A.N."/>
            <person name="Grigoriev I.V."/>
            <person name="Debuchy R."/>
            <person name="Gladieux P."/>
            <person name="Thoren M.H."/>
            <person name="Johannesson H."/>
        </authorList>
    </citation>
    <scope>NUCLEOTIDE SEQUENCE</scope>
    <source>
        <strain evidence="3">SMH2532-1</strain>
    </source>
</reference>
<dbReference type="PANTHER" id="PTHR37783:SF1">
    <property type="entry name" value="MEMBRANE PROTEIN, PUTATIVE (AFU_ORTHOLOGUE AFUA_1G04315)-RELATED"/>
    <property type="match status" value="1"/>
</dbReference>
<dbReference type="AlphaFoldDB" id="A0AA40CU65"/>
<accession>A0AA40CU65</accession>
<dbReference type="SUPFAM" id="SSF50475">
    <property type="entry name" value="FMN-binding split barrel"/>
    <property type="match status" value="1"/>
</dbReference>
<dbReference type="InterPro" id="IPR019595">
    <property type="entry name" value="DUF2470"/>
</dbReference>
<feature type="transmembrane region" description="Helical" evidence="1">
    <location>
        <begin position="198"/>
        <end position="217"/>
    </location>
</feature>
<dbReference type="Gene3D" id="3.20.180.10">
    <property type="entry name" value="PNP-oxidase-like"/>
    <property type="match status" value="1"/>
</dbReference>